<gene>
    <name evidence="2" type="ORF">M421DRAFT_61101</name>
</gene>
<reference evidence="2" key="1">
    <citation type="journal article" date="2020" name="Stud. Mycol.">
        <title>101 Dothideomycetes genomes: a test case for predicting lifestyles and emergence of pathogens.</title>
        <authorList>
            <person name="Haridas S."/>
            <person name="Albert R."/>
            <person name="Binder M."/>
            <person name="Bloem J."/>
            <person name="Labutti K."/>
            <person name="Salamov A."/>
            <person name="Andreopoulos B."/>
            <person name="Baker S."/>
            <person name="Barry K."/>
            <person name="Bills G."/>
            <person name="Bluhm B."/>
            <person name="Cannon C."/>
            <person name="Castanera R."/>
            <person name="Culley D."/>
            <person name="Daum C."/>
            <person name="Ezra D."/>
            <person name="Gonzalez J."/>
            <person name="Henrissat B."/>
            <person name="Kuo A."/>
            <person name="Liang C."/>
            <person name="Lipzen A."/>
            <person name="Lutzoni F."/>
            <person name="Magnuson J."/>
            <person name="Mondo S."/>
            <person name="Nolan M."/>
            <person name="Ohm R."/>
            <person name="Pangilinan J."/>
            <person name="Park H.-J."/>
            <person name="Ramirez L."/>
            <person name="Alfaro M."/>
            <person name="Sun H."/>
            <person name="Tritt A."/>
            <person name="Yoshinaga Y."/>
            <person name="Zwiers L.-H."/>
            <person name="Turgeon B."/>
            <person name="Goodwin S."/>
            <person name="Spatafora J."/>
            <person name="Crous P."/>
            <person name="Grigoriev I."/>
        </authorList>
    </citation>
    <scope>NUCLEOTIDE SEQUENCE</scope>
    <source>
        <strain evidence="2">CBS 183.55</strain>
    </source>
</reference>
<dbReference type="Proteomes" id="UP000800082">
    <property type="component" value="Unassembled WGS sequence"/>
</dbReference>
<protein>
    <submittedName>
        <fullName evidence="2">HET-domain-containing protein</fullName>
    </submittedName>
</protein>
<feature type="non-terminal residue" evidence="2">
    <location>
        <position position="132"/>
    </location>
</feature>
<accession>A0A6A5RT36</accession>
<dbReference type="RefSeq" id="XP_033449744.1">
    <property type="nucleotide sequence ID" value="XM_033595845.1"/>
</dbReference>
<feature type="domain" description="Heterokaryon incompatibility" evidence="1">
    <location>
        <begin position="48"/>
        <end position="132"/>
    </location>
</feature>
<dbReference type="OrthoDB" id="2157530at2759"/>
<organism evidence="2 3">
    <name type="scientific">Didymella exigua CBS 183.55</name>
    <dbReference type="NCBI Taxonomy" id="1150837"/>
    <lineage>
        <taxon>Eukaryota</taxon>
        <taxon>Fungi</taxon>
        <taxon>Dikarya</taxon>
        <taxon>Ascomycota</taxon>
        <taxon>Pezizomycotina</taxon>
        <taxon>Dothideomycetes</taxon>
        <taxon>Pleosporomycetidae</taxon>
        <taxon>Pleosporales</taxon>
        <taxon>Pleosporineae</taxon>
        <taxon>Didymellaceae</taxon>
        <taxon>Didymella</taxon>
    </lineage>
</organism>
<proteinExistence type="predicted"/>
<evidence type="ECO:0000313" key="3">
    <source>
        <dbReference type="Proteomes" id="UP000800082"/>
    </source>
</evidence>
<dbReference type="GeneID" id="54353512"/>
<dbReference type="InterPro" id="IPR052895">
    <property type="entry name" value="HetReg/Transcr_Mod"/>
</dbReference>
<keyword evidence="3" id="KW-1185">Reference proteome</keyword>
<dbReference type="AlphaFoldDB" id="A0A6A5RT36"/>
<dbReference type="InterPro" id="IPR010730">
    <property type="entry name" value="HET"/>
</dbReference>
<evidence type="ECO:0000259" key="1">
    <source>
        <dbReference type="Pfam" id="PF06985"/>
    </source>
</evidence>
<sequence length="132" mass="14968">MGIPQAQLYNPLDIGSKDIRLLSLSPGADGEELICSLSQYSLPNAPTYEALSYTWQNPAHPIDESINLQESKFNVTWNLHEALCHLRTENTTRTLWIDAICINQDDLDERAQQVPFMKDIYRNAGHVVVWLG</sequence>
<evidence type="ECO:0000313" key="2">
    <source>
        <dbReference type="EMBL" id="KAF1929496.1"/>
    </source>
</evidence>
<dbReference type="EMBL" id="ML978966">
    <property type="protein sequence ID" value="KAF1929496.1"/>
    <property type="molecule type" value="Genomic_DNA"/>
</dbReference>
<name>A0A6A5RT36_9PLEO</name>
<dbReference type="PANTHER" id="PTHR24148:SF64">
    <property type="entry name" value="HETEROKARYON INCOMPATIBILITY DOMAIN-CONTAINING PROTEIN"/>
    <property type="match status" value="1"/>
</dbReference>
<dbReference type="Pfam" id="PF06985">
    <property type="entry name" value="HET"/>
    <property type="match status" value="1"/>
</dbReference>
<dbReference type="PANTHER" id="PTHR24148">
    <property type="entry name" value="ANKYRIN REPEAT DOMAIN-CONTAINING PROTEIN 39 HOMOLOG-RELATED"/>
    <property type="match status" value="1"/>
</dbReference>